<feature type="transmembrane region" description="Helical" evidence="7">
    <location>
        <begin position="253"/>
        <end position="276"/>
    </location>
</feature>
<feature type="transmembrane region" description="Helical" evidence="7">
    <location>
        <begin position="59"/>
        <end position="81"/>
    </location>
</feature>
<evidence type="ECO:0000256" key="3">
    <source>
        <dbReference type="ARBA" id="ARBA00022475"/>
    </source>
</evidence>
<keyword evidence="2 7" id="KW-0813">Transport</keyword>
<evidence type="ECO:0000256" key="5">
    <source>
        <dbReference type="ARBA" id="ARBA00022989"/>
    </source>
</evidence>
<feature type="domain" description="ABC transmembrane type-1" evidence="8">
    <location>
        <begin position="55"/>
        <end position="272"/>
    </location>
</feature>
<name>A0ABW3HPC3_9BACL</name>
<reference evidence="10" key="1">
    <citation type="journal article" date="2019" name="Int. J. Syst. Evol. Microbiol.">
        <title>The Global Catalogue of Microorganisms (GCM) 10K type strain sequencing project: providing services to taxonomists for standard genome sequencing and annotation.</title>
        <authorList>
            <consortium name="The Broad Institute Genomics Platform"/>
            <consortium name="The Broad Institute Genome Sequencing Center for Infectious Disease"/>
            <person name="Wu L."/>
            <person name="Ma J."/>
        </authorList>
    </citation>
    <scope>NUCLEOTIDE SEQUENCE [LARGE SCALE GENOMIC DNA]</scope>
    <source>
        <strain evidence="10">CCUG 59129</strain>
    </source>
</reference>
<keyword evidence="5 7" id="KW-1133">Transmembrane helix</keyword>
<dbReference type="PANTHER" id="PTHR43227:SF11">
    <property type="entry name" value="BLL4140 PROTEIN"/>
    <property type="match status" value="1"/>
</dbReference>
<dbReference type="PROSITE" id="PS50928">
    <property type="entry name" value="ABC_TM1"/>
    <property type="match status" value="1"/>
</dbReference>
<keyword evidence="6 7" id="KW-0472">Membrane</keyword>
<feature type="transmembrane region" description="Helical" evidence="7">
    <location>
        <begin position="134"/>
        <end position="153"/>
    </location>
</feature>
<dbReference type="Proteomes" id="UP001596989">
    <property type="component" value="Unassembled WGS sequence"/>
</dbReference>
<evidence type="ECO:0000259" key="8">
    <source>
        <dbReference type="PROSITE" id="PS50928"/>
    </source>
</evidence>
<dbReference type="InterPro" id="IPR035906">
    <property type="entry name" value="MetI-like_sf"/>
</dbReference>
<dbReference type="EMBL" id="JBHTJZ010000009">
    <property type="protein sequence ID" value="MFD0959371.1"/>
    <property type="molecule type" value="Genomic_DNA"/>
</dbReference>
<keyword evidence="4 7" id="KW-0812">Transmembrane</keyword>
<comment type="caution">
    <text evidence="9">The sequence shown here is derived from an EMBL/GenBank/DDBJ whole genome shotgun (WGS) entry which is preliminary data.</text>
</comment>
<evidence type="ECO:0000256" key="2">
    <source>
        <dbReference type="ARBA" id="ARBA00022448"/>
    </source>
</evidence>
<keyword evidence="3" id="KW-1003">Cell membrane</keyword>
<evidence type="ECO:0000256" key="1">
    <source>
        <dbReference type="ARBA" id="ARBA00004651"/>
    </source>
</evidence>
<dbReference type="Pfam" id="PF00528">
    <property type="entry name" value="BPD_transp_1"/>
    <property type="match status" value="1"/>
</dbReference>
<feature type="transmembrane region" description="Helical" evidence="7">
    <location>
        <begin position="189"/>
        <end position="211"/>
    </location>
</feature>
<dbReference type="SUPFAM" id="SSF161098">
    <property type="entry name" value="MetI-like"/>
    <property type="match status" value="1"/>
</dbReference>
<evidence type="ECO:0000256" key="7">
    <source>
        <dbReference type="RuleBase" id="RU363032"/>
    </source>
</evidence>
<evidence type="ECO:0000313" key="10">
    <source>
        <dbReference type="Proteomes" id="UP001596989"/>
    </source>
</evidence>
<comment type="subcellular location">
    <subcellularLocation>
        <location evidence="1 7">Cell membrane</location>
        <topology evidence="1 7">Multi-pass membrane protein</topology>
    </subcellularLocation>
</comment>
<protein>
    <submittedName>
        <fullName evidence="9">Carbohydrate ABC transporter permease</fullName>
    </submittedName>
</protein>
<dbReference type="InterPro" id="IPR000515">
    <property type="entry name" value="MetI-like"/>
</dbReference>
<gene>
    <name evidence="9" type="ORF">ACFQ2I_08205</name>
</gene>
<dbReference type="RefSeq" id="WP_377563479.1">
    <property type="nucleotide sequence ID" value="NZ_JBHTJZ010000009.1"/>
</dbReference>
<dbReference type="InterPro" id="IPR050809">
    <property type="entry name" value="UgpAE/MalFG_permease"/>
</dbReference>
<organism evidence="9 10">
    <name type="scientific">Paenibacillus chungangensis</name>
    <dbReference type="NCBI Taxonomy" id="696535"/>
    <lineage>
        <taxon>Bacteria</taxon>
        <taxon>Bacillati</taxon>
        <taxon>Bacillota</taxon>
        <taxon>Bacilli</taxon>
        <taxon>Bacillales</taxon>
        <taxon>Paenibacillaceae</taxon>
        <taxon>Paenibacillus</taxon>
    </lineage>
</organism>
<keyword evidence="10" id="KW-1185">Reference proteome</keyword>
<feature type="transmembrane region" description="Helical" evidence="7">
    <location>
        <begin position="7"/>
        <end position="27"/>
    </location>
</feature>
<dbReference type="CDD" id="cd06261">
    <property type="entry name" value="TM_PBP2"/>
    <property type="match status" value="1"/>
</dbReference>
<evidence type="ECO:0000256" key="6">
    <source>
        <dbReference type="ARBA" id="ARBA00023136"/>
    </source>
</evidence>
<dbReference type="Gene3D" id="1.10.3720.10">
    <property type="entry name" value="MetI-like"/>
    <property type="match status" value="1"/>
</dbReference>
<sequence length="286" mass="32512">MLPQTIMYLVFTLWPILASYYFSFFNWDGIGWPSRFNGIANYLEVVKDPYFWNAFKNSFIYTFFVVIIVVPCSLVLALILNSKMLRMKVLFRTLFFVPVVLTMAIIGIVMNVMFANEGFINKLLLSMGMIDSAVPWLTDSTLAMMTLILVGVWKGFGIKVIYWLAGLQTLPADLFEAAKIDGANKWQEFRYITVPLLIPFLVIITFFQTVWSLNVFDLVKTFTNGGPMFATDVVPLYIYRYAFEGGTLPRMGFASAAGIFYGFATMFLSIMLGLLVKKFGVRKSHA</sequence>
<proteinExistence type="inferred from homology"/>
<feature type="transmembrane region" description="Helical" evidence="7">
    <location>
        <begin position="93"/>
        <end position="114"/>
    </location>
</feature>
<dbReference type="PANTHER" id="PTHR43227">
    <property type="entry name" value="BLL4140 PROTEIN"/>
    <property type="match status" value="1"/>
</dbReference>
<accession>A0ABW3HPC3</accession>
<comment type="similarity">
    <text evidence="7">Belongs to the binding-protein-dependent transport system permease family.</text>
</comment>
<evidence type="ECO:0000313" key="9">
    <source>
        <dbReference type="EMBL" id="MFD0959371.1"/>
    </source>
</evidence>
<evidence type="ECO:0000256" key="4">
    <source>
        <dbReference type="ARBA" id="ARBA00022692"/>
    </source>
</evidence>